<keyword evidence="2" id="KW-0472">Membrane</keyword>
<dbReference type="OrthoDB" id="90760at2"/>
<evidence type="ECO:0000256" key="1">
    <source>
        <dbReference type="SAM" id="MobiDB-lite"/>
    </source>
</evidence>
<accession>A0A3B0CS18</accession>
<sequence>MGVVKNLMIRIGADFSDAKKGMQGATAELEKFKRSTTRTTAAISGKSGIGGITSEFKSFSSSLASSFSRIRGAKGLGGVVSELKGLGSSMRGASVGIKGLSGEALGAARSFGVAGVAVGAFTAVVGVATVGLYKASQTAVKFEADIGRLNKQLQGGSRDFMQWARGMGLAKSTAAELGATYSVLLSSFIKDNTQLNASTKDLVQATRVVASNTSRSIEDVLERMRSGLLGNTEAIEDLGVFVNVSMIESTKAFKKFANGKSWDQLDFRLQQQIRLAAILEQSYERYGSTLQNNVMTKQGALTEQLKDIKLNLSQAFLPIWDAVLPALTKLATAVAGITEDIARFMFALRKMDYDAATKGSDKQTDAVKDQGNAYDDLGKSAKKARGELAAFDQLNLLGKPDGGSGGGTGGSGGLPGGSNPSSGNPGDEFKFPQIPPFLNKKYRIEFDPPQPPDAGAGGVAIAVDNTVNGLVADTNKKFSGMWDGLKARTLLGVGEQLAAWNNLSGSLAGMVVPSMTAAIVLNWNAMWEGLKGGAATNIPVIVADWQRMLSDMLKDLASHRISITAEWGLIGDAVQSIKNPLALMNEAWHGALDYMQSQLNAYQPYISWGIYLISQSLSDLQVNIATTASIWDLAWSDMLESLKLRAQPILSLVDVISSAWSTMTAKLMQPITMPNIKFPKIEMPNLDLPSIDLSPAFGAVKDALTPNSTSEKPGRNLPGIGYLLQGLDAMSGAVEDSGIGALLRAVAVPGASFGGVGAAAGGAAAKGGVWFEKLREMFQGLGASVPAFATGAVVYGPTLAMVGDNHGAATDPEIIAPLSDLENIMGNGQGNNRDVVSALQRVEQAVRELKYVQAVISQREAGGAAIREIQDHIRRTGQAPFNV</sequence>
<feature type="region of interest" description="Disordered" evidence="1">
    <location>
        <begin position="358"/>
        <end position="377"/>
    </location>
</feature>
<organism evidence="3 4">
    <name type="scientific">Paenibacillus ginsengarvi</name>
    <dbReference type="NCBI Taxonomy" id="400777"/>
    <lineage>
        <taxon>Bacteria</taxon>
        <taxon>Bacillati</taxon>
        <taxon>Bacillota</taxon>
        <taxon>Bacilli</taxon>
        <taxon>Bacillales</taxon>
        <taxon>Paenibacillaceae</taxon>
        <taxon>Paenibacillus</taxon>
    </lineage>
</organism>
<feature type="compositionally biased region" description="Low complexity" evidence="1">
    <location>
        <begin position="417"/>
        <end position="426"/>
    </location>
</feature>
<evidence type="ECO:0008006" key="5">
    <source>
        <dbReference type="Google" id="ProtNLM"/>
    </source>
</evidence>
<name>A0A3B0CS18_9BACL</name>
<evidence type="ECO:0000256" key="2">
    <source>
        <dbReference type="SAM" id="Phobius"/>
    </source>
</evidence>
<dbReference type="AlphaFoldDB" id="A0A3B0CS18"/>
<keyword evidence="2" id="KW-0812">Transmembrane</keyword>
<evidence type="ECO:0000313" key="3">
    <source>
        <dbReference type="EMBL" id="RKN86741.1"/>
    </source>
</evidence>
<comment type="caution">
    <text evidence="3">The sequence shown here is derived from an EMBL/GenBank/DDBJ whole genome shotgun (WGS) entry which is preliminary data.</text>
</comment>
<feature type="transmembrane region" description="Helical" evidence="2">
    <location>
        <begin position="111"/>
        <end position="133"/>
    </location>
</feature>
<keyword evidence="4" id="KW-1185">Reference proteome</keyword>
<reference evidence="3 4" key="1">
    <citation type="journal article" date="2007" name="Int. J. Syst. Evol. Microbiol.">
        <title>Paenibacillus ginsengarvi sp. nov., isolated from soil from ginseng cultivation.</title>
        <authorList>
            <person name="Yoon M.H."/>
            <person name="Ten L.N."/>
            <person name="Im W.T."/>
        </authorList>
    </citation>
    <scope>NUCLEOTIDE SEQUENCE [LARGE SCALE GENOMIC DNA]</scope>
    <source>
        <strain evidence="3 4">KCTC 13059</strain>
    </source>
</reference>
<evidence type="ECO:0000313" key="4">
    <source>
        <dbReference type="Proteomes" id="UP000282311"/>
    </source>
</evidence>
<feature type="compositionally biased region" description="Gly residues" evidence="1">
    <location>
        <begin position="400"/>
        <end position="416"/>
    </location>
</feature>
<dbReference type="RefSeq" id="WP_120745448.1">
    <property type="nucleotide sequence ID" value="NZ_RBAH01000001.1"/>
</dbReference>
<dbReference type="Proteomes" id="UP000282311">
    <property type="component" value="Unassembled WGS sequence"/>
</dbReference>
<protein>
    <recommendedName>
        <fullName evidence="5">Phage tail tape measure protein</fullName>
    </recommendedName>
</protein>
<feature type="region of interest" description="Disordered" evidence="1">
    <location>
        <begin position="399"/>
        <end position="430"/>
    </location>
</feature>
<dbReference type="EMBL" id="RBAH01000001">
    <property type="protein sequence ID" value="RKN86741.1"/>
    <property type="molecule type" value="Genomic_DNA"/>
</dbReference>
<keyword evidence="2" id="KW-1133">Transmembrane helix</keyword>
<feature type="compositionally biased region" description="Basic and acidic residues" evidence="1">
    <location>
        <begin position="358"/>
        <end position="368"/>
    </location>
</feature>
<gene>
    <name evidence="3" type="ORF">D7M11_01935</name>
</gene>
<proteinExistence type="predicted"/>